<dbReference type="Proteomes" id="UP000515842">
    <property type="component" value="Chromosome"/>
</dbReference>
<evidence type="ECO:0000256" key="1">
    <source>
        <dbReference type="SAM" id="Coils"/>
    </source>
</evidence>
<keyword evidence="1" id="KW-0175">Coiled coil</keyword>
<sequence length="163" mass="19164">MIKAKQIQIKDRILDLREKIEKQKNTLQKEIELKNKRMQEILNFKSSTNEILAINGFLAFVMTIDAVIKGYTINQFRESLKAEKILDEKGDLIENLYKQVNERVEIIAKAEKHDLQDFLKENDIYSIFEDGKLEKFLEKNESSLNSKEKSKIKINSMETSHEQ</sequence>
<feature type="coiled-coil region" evidence="1">
    <location>
        <begin position="10"/>
        <end position="37"/>
    </location>
</feature>
<dbReference type="RefSeq" id="WP_187474855.1">
    <property type="nucleotide sequence ID" value="NZ_CP060693.1"/>
</dbReference>
<feature type="compositionally biased region" description="Basic and acidic residues" evidence="2">
    <location>
        <begin position="142"/>
        <end position="151"/>
    </location>
</feature>
<name>A0A7G9LPS7_9BACT</name>
<feature type="region of interest" description="Disordered" evidence="2">
    <location>
        <begin position="142"/>
        <end position="163"/>
    </location>
</feature>
<dbReference type="AlphaFoldDB" id="A0A7G9LPS7"/>
<proteinExistence type="predicted"/>
<accession>A0A7G9LPS7</accession>
<organism evidence="3 4">
    <name type="scientific">Aliarcobacter cryaerophilus</name>
    <dbReference type="NCBI Taxonomy" id="28198"/>
    <lineage>
        <taxon>Bacteria</taxon>
        <taxon>Pseudomonadati</taxon>
        <taxon>Campylobacterota</taxon>
        <taxon>Epsilonproteobacteria</taxon>
        <taxon>Campylobacterales</taxon>
        <taxon>Arcobacteraceae</taxon>
        <taxon>Aliarcobacter</taxon>
    </lineage>
</organism>
<dbReference type="EMBL" id="CP060693">
    <property type="protein sequence ID" value="QNM90626.1"/>
    <property type="molecule type" value="Genomic_DNA"/>
</dbReference>
<evidence type="ECO:0000256" key="2">
    <source>
        <dbReference type="SAM" id="MobiDB-lite"/>
    </source>
</evidence>
<reference evidence="3 4" key="1">
    <citation type="journal article" date="2020" name="Front. Microbiol.">
        <title>Genomic Analysis and Antimicrobial Resistance of Aliarcobacter cryaerophilus Strains From German Water Poultry.</title>
        <authorList>
            <person name="Muller E."/>
            <person name="Hotzel H."/>
            <person name="Ahlers C."/>
            <person name="Hanel I."/>
            <person name="Tomaso H."/>
            <person name="Abdel-Glil M.Y."/>
        </authorList>
    </citation>
    <scope>NUCLEOTIDE SEQUENCE [LARGE SCALE GENOMIC DNA]</scope>
    <source>
        <strain evidence="3 4">16CS1285-4</strain>
    </source>
</reference>
<evidence type="ECO:0000313" key="4">
    <source>
        <dbReference type="Proteomes" id="UP000515842"/>
    </source>
</evidence>
<evidence type="ECO:0000313" key="3">
    <source>
        <dbReference type="EMBL" id="QNM90626.1"/>
    </source>
</evidence>
<gene>
    <name evidence="3" type="ORF">HOO34_02530</name>
</gene>
<protein>
    <submittedName>
        <fullName evidence="3">Uncharacterized protein</fullName>
    </submittedName>
</protein>